<accession>A0ABS5QLU1</accession>
<keyword evidence="1" id="KW-0472">Membrane</keyword>
<proteinExistence type="predicted"/>
<dbReference type="EMBL" id="JAEDAM010000045">
    <property type="protein sequence ID" value="MBS8122137.1"/>
    <property type="molecule type" value="Genomic_DNA"/>
</dbReference>
<dbReference type="Proteomes" id="UP000680365">
    <property type="component" value="Unassembled WGS sequence"/>
</dbReference>
<comment type="caution">
    <text evidence="2">The sequence shown here is derived from an EMBL/GenBank/DDBJ whole genome shotgun (WGS) entry which is preliminary data.</text>
</comment>
<evidence type="ECO:0000256" key="1">
    <source>
        <dbReference type="SAM" id="Phobius"/>
    </source>
</evidence>
<evidence type="ECO:0000313" key="3">
    <source>
        <dbReference type="Proteomes" id="UP000680365"/>
    </source>
</evidence>
<reference evidence="2 3" key="1">
    <citation type="journal article" date="2021" name="Nat. Commun.">
        <title>Reductive evolution and unique predatory mode in the CPR bacterium Vampirococcus lugosii.</title>
        <authorList>
            <person name="Moreira D."/>
            <person name="Zivanovic Y."/>
            <person name="Lopez-Archilla A.I."/>
            <person name="Iniesto M."/>
            <person name="Lopez-Garcia P."/>
        </authorList>
    </citation>
    <scope>NUCLEOTIDE SEQUENCE [LARGE SCALE GENOMIC DNA]</scope>
    <source>
        <strain evidence="2">Chiprana</strain>
    </source>
</reference>
<sequence length="155" mass="18683">MTMTTFFIIWFLLLIISLIGFKITEKHRTKIKKQIVDLYDLFIYDYTLKILRNKENFYSWDKALDIIFKNHIDFIKNKDYSTNSLKNFNNKFMLDISYTEDLLSQDNLFDSNLISNSNKLISGSSFVYTMNKAFFYSTCLFSLFMFLIYKKYKKI</sequence>
<feature type="transmembrane region" description="Helical" evidence="1">
    <location>
        <begin position="6"/>
        <end position="24"/>
    </location>
</feature>
<organism evidence="2 3">
    <name type="scientific">Candidatus Vampirococcus lugosii</name>
    <dbReference type="NCBI Taxonomy" id="2789015"/>
    <lineage>
        <taxon>Bacteria</taxon>
        <taxon>Candidatus Absconditibacteriota</taxon>
        <taxon>Vampirococcus</taxon>
    </lineage>
</organism>
<protein>
    <submittedName>
        <fullName evidence="2">Uncharacterized protein</fullName>
    </submittedName>
</protein>
<name>A0ABS5QLU1_9BACT</name>
<feature type="transmembrane region" description="Helical" evidence="1">
    <location>
        <begin position="133"/>
        <end position="149"/>
    </location>
</feature>
<keyword evidence="3" id="KW-1185">Reference proteome</keyword>
<keyword evidence="1" id="KW-1133">Transmembrane helix</keyword>
<evidence type="ECO:0000313" key="2">
    <source>
        <dbReference type="EMBL" id="MBS8122137.1"/>
    </source>
</evidence>
<keyword evidence="1" id="KW-0812">Transmembrane</keyword>
<gene>
    <name evidence="2" type="ORF">VAMP_125n103</name>
</gene>